<feature type="region of interest" description="Disordered" evidence="1">
    <location>
        <begin position="167"/>
        <end position="214"/>
    </location>
</feature>
<feature type="transmembrane region" description="Helical" evidence="2">
    <location>
        <begin position="85"/>
        <end position="105"/>
    </location>
</feature>
<gene>
    <name evidence="3" type="ORF">B0H65DRAFT_431156</name>
</gene>
<name>A0AAE0JAU8_9PEZI</name>
<reference evidence="3" key="2">
    <citation type="submission" date="2023-06" db="EMBL/GenBank/DDBJ databases">
        <authorList>
            <consortium name="Lawrence Berkeley National Laboratory"/>
            <person name="Haridas S."/>
            <person name="Hensen N."/>
            <person name="Bonometti L."/>
            <person name="Westerberg I."/>
            <person name="Brannstrom I.O."/>
            <person name="Guillou S."/>
            <person name="Cros-Aarteil S."/>
            <person name="Calhoun S."/>
            <person name="Kuo A."/>
            <person name="Mondo S."/>
            <person name="Pangilinan J."/>
            <person name="Riley R."/>
            <person name="Labutti K."/>
            <person name="Andreopoulos B."/>
            <person name="Lipzen A."/>
            <person name="Chen C."/>
            <person name="Yanf M."/>
            <person name="Daum C."/>
            <person name="Ng V."/>
            <person name="Clum A."/>
            <person name="Steindorff A."/>
            <person name="Ohm R."/>
            <person name="Martin F."/>
            <person name="Silar P."/>
            <person name="Natvig D."/>
            <person name="Lalanne C."/>
            <person name="Gautier V."/>
            <person name="Ament-Velasquez S.L."/>
            <person name="Kruys A."/>
            <person name="Hutchinson M.I."/>
            <person name="Powell A.J."/>
            <person name="Barry K."/>
            <person name="Miller A.N."/>
            <person name="Grigoriev I.V."/>
            <person name="Debuchy R."/>
            <person name="Gladieux P."/>
            <person name="Thoren M.H."/>
            <person name="Johannesson H."/>
        </authorList>
    </citation>
    <scope>NUCLEOTIDE SEQUENCE</scope>
    <source>
        <strain evidence="3">CBS 560.94</strain>
    </source>
</reference>
<dbReference type="RefSeq" id="XP_062679509.1">
    <property type="nucleotide sequence ID" value="XM_062824928.1"/>
</dbReference>
<evidence type="ECO:0000256" key="2">
    <source>
        <dbReference type="SAM" id="Phobius"/>
    </source>
</evidence>
<dbReference type="GeneID" id="87862082"/>
<evidence type="ECO:0000313" key="3">
    <source>
        <dbReference type="EMBL" id="KAK3340567.1"/>
    </source>
</evidence>
<dbReference type="Proteomes" id="UP001278500">
    <property type="component" value="Unassembled WGS sequence"/>
</dbReference>
<reference evidence="3" key="1">
    <citation type="journal article" date="2023" name="Mol. Phylogenet. Evol.">
        <title>Genome-scale phylogeny and comparative genomics of the fungal order Sordariales.</title>
        <authorList>
            <person name="Hensen N."/>
            <person name="Bonometti L."/>
            <person name="Westerberg I."/>
            <person name="Brannstrom I.O."/>
            <person name="Guillou S."/>
            <person name="Cros-Aarteil S."/>
            <person name="Calhoun S."/>
            <person name="Haridas S."/>
            <person name="Kuo A."/>
            <person name="Mondo S."/>
            <person name="Pangilinan J."/>
            <person name="Riley R."/>
            <person name="LaButti K."/>
            <person name="Andreopoulos B."/>
            <person name="Lipzen A."/>
            <person name="Chen C."/>
            <person name="Yan M."/>
            <person name="Daum C."/>
            <person name="Ng V."/>
            <person name="Clum A."/>
            <person name="Steindorff A."/>
            <person name="Ohm R.A."/>
            <person name="Martin F."/>
            <person name="Silar P."/>
            <person name="Natvig D.O."/>
            <person name="Lalanne C."/>
            <person name="Gautier V."/>
            <person name="Ament-Velasquez S.L."/>
            <person name="Kruys A."/>
            <person name="Hutchinson M.I."/>
            <person name="Powell A.J."/>
            <person name="Barry K."/>
            <person name="Miller A.N."/>
            <person name="Grigoriev I.V."/>
            <person name="Debuchy R."/>
            <person name="Gladieux P."/>
            <person name="Hiltunen Thoren M."/>
            <person name="Johannesson H."/>
        </authorList>
    </citation>
    <scope>NUCLEOTIDE SEQUENCE</scope>
    <source>
        <strain evidence="3">CBS 560.94</strain>
    </source>
</reference>
<keyword evidence="2" id="KW-0472">Membrane</keyword>
<sequence>MHRTALPQRLGRNAHAALLRRQVPSTVLRASFSTSIRAASGAPDVIVPRVAKVSFWKSLVPKFLRFGDDSIHHTKMPKSNEWNPATFFIIIFLMIGSMAIQMISLKKDFAAFSRQADVRINTLREVVERIQKGEEVDVEKVLGTGDPEKEAAWDEVLKEIEREEIMHKAKQQKAAKLAQQAKPEPAKEQPQTQTQTETETTPKISPAALKGAFF</sequence>
<protein>
    <submittedName>
        <fullName evidence="3">Uncharacterized protein</fullName>
    </submittedName>
</protein>
<evidence type="ECO:0000256" key="1">
    <source>
        <dbReference type="SAM" id="MobiDB-lite"/>
    </source>
</evidence>
<keyword evidence="4" id="KW-1185">Reference proteome</keyword>
<accession>A0AAE0JAU8</accession>
<keyword evidence="2" id="KW-0812">Transmembrane</keyword>
<dbReference type="EMBL" id="JAUEPP010000006">
    <property type="protein sequence ID" value="KAK3340567.1"/>
    <property type="molecule type" value="Genomic_DNA"/>
</dbReference>
<organism evidence="3 4">
    <name type="scientific">Neurospora tetraspora</name>
    <dbReference type="NCBI Taxonomy" id="94610"/>
    <lineage>
        <taxon>Eukaryota</taxon>
        <taxon>Fungi</taxon>
        <taxon>Dikarya</taxon>
        <taxon>Ascomycota</taxon>
        <taxon>Pezizomycotina</taxon>
        <taxon>Sordariomycetes</taxon>
        <taxon>Sordariomycetidae</taxon>
        <taxon>Sordariales</taxon>
        <taxon>Sordariaceae</taxon>
        <taxon>Neurospora</taxon>
    </lineage>
</organism>
<dbReference type="AlphaFoldDB" id="A0AAE0JAU8"/>
<keyword evidence="2" id="KW-1133">Transmembrane helix</keyword>
<proteinExistence type="predicted"/>
<dbReference type="InterPro" id="IPR035213">
    <property type="entry name" value="DUF5321"/>
</dbReference>
<evidence type="ECO:0000313" key="4">
    <source>
        <dbReference type="Proteomes" id="UP001278500"/>
    </source>
</evidence>
<comment type="caution">
    <text evidence="3">The sequence shown here is derived from an EMBL/GenBank/DDBJ whole genome shotgun (WGS) entry which is preliminary data.</text>
</comment>
<dbReference type="Pfam" id="PF17254">
    <property type="entry name" value="DUF5321"/>
    <property type="match status" value="1"/>
</dbReference>
<feature type="compositionally biased region" description="Low complexity" evidence="1">
    <location>
        <begin position="174"/>
        <end position="203"/>
    </location>
</feature>